<dbReference type="STRING" id="658167.SAMN04488135_106231"/>
<feature type="region of interest" description="Disordered" evidence="1">
    <location>
        <begin position="121"/>
        <end position="143"/>
    </location>
</feature>
<dbReference type="InterPro" id="IPR000120">
    <property type="entry name" value="Amidase"/>
</dbReference>
<evidence type="ECO:0000313" key="3">
    <source>
        <dbReference type="EMBL" id="SHH96239.1"/>
    </source>
</evidence>
<dbReference type="PANTHER" id="PTHR11895">
    <property type="entry name" value="TRANSAMIDASE"/>
    <property type="match status" value="1"/>
</dbReference>
<name>A0A1M5X8W5_9BURK</name>
<sequence>MSAARAAREIKEGRLTSEALVQACLRRIREREPQIGAWAYYDAESALRQARALDRMAPGLRGPLHGIPVGVKDVLDTADMPTTYNSPIYQGHRPAWDAACVAATRHAGGIALGKTMATEFANNHPAPTRNPRDLQRSPGGSSSGSAAAVADFMVPLAIGTQTGGSIIRPAAFCGVVGYKPTFGAINRAGLKAVAESVDTIGVIARSVEDAALFVHAVSGRRLPDFDDQPPPPRIGFCRSPYWEHADEATRNLLETSASRLARAGAKVRDFTLPPEVAGLYTEQDAIVYFETARALAYEFHRFPGKISAALSGRLEQGWRYSCEDYDAAQHHAEAARIMLAAQMEGYDILLTPSAHGEAPRWRQPIGDSLFNKNWTLLGLPCVTIPCGTGPSRLPLGVQIVGPRHADARTLRYAHWVWQRLG</sequence>
<dbReference type="OrthoDB" id="8641877at2"/>
<dbReference type="PANTHER" id="PTHR11895:SF151">
    <property type="entry name" value="GLUTAMYL-TRNA(GLN) AMIDOTRANSFERASE SUBUNIT A"/>
    <property type="match status" value="1"/>
</dbReference>
<dbReference type="InterPro" id="IPR036928">
    <property type="entry name" value="AS_sf"/>
</dbReference>
<proteinExistence type="predicted"/>
<reference evidence="3 4" key="1">
    <citation type="submission" date="2016-11" db="EMBL/GenBank/DDBJ databases">
        <authorList>
            <person name="Jaros S."/>
            <person name="Januszkiewicz K."/>
            <person name="Wedrychowicz H."/>
        </authorList>
    </citation>
    <scope>NUCLEOTIDE SEQUENCE [LARGE SCALE GENOMIC DNA]</scope>
    <source>
        <strain evidence="3 4">CGMCC 1.10190</strain>
    </source>
</reference>
<dbReference type="EMBL" id="FQXE01000006">
    <property type="protein sequence ID" value="SHH96239.1"/>
    <property type="molecule type" value="Genomic_DNA"/>
</dbReference>
<evidence type="ECO:0000256" key="1">
    <source>
        <dbReference type="SAM" id="MobiDB-lite"/>
    </source>
</evidence>
<evidence type="ECO:0000259" key="2">
    <source>
        <dbReference type="Pfam" id="PF01425"/>
    </source>
</evidence>
<keyword evidence="3" id="KW-0808">Transferase</keyword>
<dbReference type="InterPro" id="IPR023631">
    <property type="entry name" value="Amidase_dom"/>
</dbReference>
<dbReference type="Gene3D" id="3.90.1300.10">
    <property type="entry name" value="Amidase signature (AS) domain"/>
    <property type="match status" value="1"/>
</dbReference>
<evidence type="ECO:0000313" key="4">
    <source>
        <dbReference type="Proteomes" id="UP000184226"/>
    </source>
</evidence>
<protein>
    <submittedName>
        <fullName evidence="3">Asp-tRNAAsn/Glu-tRNAGln amidotransferase A subunit</fullName>
    </submittedName>
</protein>
<organism evidence="3 4">
    <name type="scientific">Pollutimonas bauzanensis</name>
    <dbReference type="NCBI Taxonomy" id="658167"/>
    <lineage>
        <taxon>Bacteria</taxon>
        <taxon>Pseudomonadati</taxon>
        <taxon>Pseudomonadota</taxon>
        <taxon>Betaproteobacteria</taxon>
        <taxon>Burkholderiales</taxon>
        <taxon>Alcaligenaceae</taxon>
        <taxon>Pollutimonas</taxon>
    </lineage>
</organism>
<feature type="domain" description="Amidase" evidence="2">
    <location>
        <begin position="20"/>
        <end position="410"/>
    </location>
</feature>
<gene>
    <name evidence="3" type="ORF">SAMN04488135_106231</name>
</gene>
<dbReference type="Pfam" id="PF01425">
    <property type="entry name" value="Amidase"/>
    <property type="match status" value="1"/>
</dbReference>
<dbReference type="AlphaFoldDB" id="A0A1M5X8W5"/>
<keyword evidence="4" id="KW-1185">Reference proteome</keyword>
<dbReference type="GO" id="GO:0016740">
    <property type="term" value="F:transferase activity"/>
    <property type="evidence" value="ECO:0007669"/>
    <property type="project" value="UniProtKB-KW"/>
</dbReference>
<dbReference type="Proteomes" id="UP000184226">
    <property type="component" value="Unassembled WGS sequence"/>
</dbReference>
<dbReference type="SUPFAM" id="SSF75304">
    <property type="entry name" value="Amidase signature (AS) enzymes"/>
    <property type="match status" value="1"/>
</dbReference>
<accession>A0A1M5X8W5</accession>